<dbReference type="AlphaFoldDB" id="A0AAN7PHI9"/>
<gene>
    <name evidence="2" type="ORF">LTR05_008578</name>
</gene>
<accession>A0AAN7PHI9</accession>
<reference evidence="2 3" key="1">
    <citation type="submission" date="2023-08" db="EMBL/GenBank/DDBJ databases">
        <title>Black Yeasts Isolated from many extreme environments.</title>
        <authorList>
            <person name="Coleine C."/>
            <person name="Stajich J.E."/>
            <person name="Selbmann L."/>
        </authorList>
    </citation>
    <scope>NUCLEOTIDE SEQUENCE [LARGE SCALE GENOMIC DNA]</scope>
    <source>
        <strain evidence="2 3">CCFEE 5910</strain>
    </source>
</reference>
<dbReference type="EMBL" id="JAVRRJ010000014">
    <property type="protein sequence ID" value="KAK5080468.1"/>
    <property type="molecule type" value="Genomic_DNA"/>
</dbReference>
<organism evidence="2 3">
    <name type="scientific">Lithohypha guttulata</name>
    <dbReference type="NCBI Taxonomy" id="1690604"/>
    <lineage>
        <taxon>Eukaryota</taxon>
        <taxon>Fungi</taxon>
        <taxon>Dikarya</taxon>
        <taxon>Ascomycota</taxon>
        <taxon>Pezizomycotina</taxon>
        <taxon>Eurotiomycetes</taxon>
        <taxon>Chaetothyriomycetidae</taxon>
        <taxon>Chaetothyriales</taxon>
        <taxon>Trichomeriaceae</taxon>
        <taxon>Lithohypha</taxon>
    </lineage>
</organism>
<protein>
    <submittedName>
        <fullName evidence="2">Uncharacterized protein</fullName>
    </submittedName>
</protein>
<name>A0AAN7PHI9_9EURO</name>
<dbReference type="Proteomes" id="UP001309876">
    <property type="component" value="Unassembled WGS sequence"/>
</dbReference>
<feature type="region of interest" description="Disordered" evidence="1">
    <location>
        <begin position="40"/>
        <end position="123"/>
    </location>
</feature>
<evidence type="ECO:0000256" key="1">
    <source>
        <dbReference type="SAM" id="MobiDB-lite"/>
    </source>
</evidence>
<keyword evidence="3" id="KW-1185">Reference proteome</keyword>
<feature type="compositionally biased region" description="Low complexity" evidence="1">
    <location>
        <begin position="103"/>
        <end position="122"/>
    </location>
</feature>
<proteinExistence type="predicted"/>
<evidence type="ECO:0000313" key="2">
    <source>
        <dbReference type="EMBL" id="KAK5080468.1"/>
    </source>
</evidence>
<feature type="compositionally biased region" description="Acidic residues" evidence="1">
    <location>
        <begin position="78"/>
        <end position="98"/>
    </location>
</feature>
<evidence type="ECO:0000313" key="3">
    <source>
        <dbReference type="Proteomes" id="UP001309876"/>
    </source>
</evidence>
<sequence>MGGEFPRPVRWRQIQCHSLSVDFVEDCTEKVKRAANHIYNAGCEEEEEGEEEEGEEEEGEDEIYDGSSNETSVHESDIDFIDDDDDDDDGDDDEEDGRSDEASSMYELASSSQSESSGWSTDSEIDLGLPIVAAASDEQDIQFARRQSRPRLTKALKSLAITSDSDANDIDTSKNL</sequence>
<comment type="caution">
    <text evidence="2">The sequence shown here is derived from an EMBL/GenBank/DDBJ whole genome shotgun (WGS) entry which is preliminary data.</text>
</comment>
<feature type="compositionally biased region" description="Acidic residues" evidence="1">
    <location>
        <begin position="43"/>
        <end position="64"/>
    </location>
</feature>